<accession>A0AA86T8W9</accession>
<name>A0AA86T8W9_9BACT</name>
<evidence type="ECO:0000259" key="1">
    <source>
        <dbReference type="PROSITE" id="PS50851"/>
    </source>
</evidence>
<dbReference type="PANTHER" id="PTHR22617:SF23">
    <property type="entry name" value="CHEMOTAXIS PROTEIN CHEW"/>
    <property type="match status" value="1"/>
</dbReference>
<dbReference type="Gene3D" id="2.30.30.40">
    <property type="entry name" value="SH3 Domains"/>
    <property type="match status" value="1"/>
</dbReference>
<evidence type="ECO:0000313" key="2">
    <source>
        <dbReference type="EMBL" id="CAI4032448.1"/>
    </source>
</evidence>
<evidence type="ECO:0000313" key="3">
    <source>
        <dbReference type="Proteomes" id="UP001179121"/>
    </source>
</evidence>
<dbReference type="EMBL" id="OX365700">
    <property type="protein sequence ID" value="CAI4032448.1"/>
    <property type="molecule type" value="Genomic_DNA"/>
</dbReference>
<reference evidence="2" key="1">
    <citation type="submission" date="2022-10" db="EMBL/GenBank/DDBJ databases">
        <authorList>
            <person name="Koch H."/>
        </authorList>
    </citation>
    <scope>NUCLEOTIDE SEQUENCE</scope>
    <source>
        <strain evidence="2">DNF</strain>
    </source>
</reference>
<dbReference type="Proteomes" id="UP001179121">
    <property type="component" value="Chromosome"/>
</dbReference>
<dbReference type="PANTHER" id="PTHR22617">
    <property type="entry name" value="CHEMOTAXIS SENSOR HISTIDINE KINASE-RELATED"/>
    <property type="match status" value="1"/>
</dbReference>
<protein>
    <submittedName>
        <fullName evidence="2">Positive regulator of CheA protein activity (CheW)</fullName>
    </submittedName>
</protein>
<dbReference type="SUPFAM" id="SSF50341">
    <property type="entry name" value="CheW-like"/>
    <property type="match status" value="1"/>
</dbReference>
<dbReference type="Pfam" id="PF01584">
    <property type="entry name" value="CheW"/>
    <property type="match status" value="1"/>
</dbReference>
<feature type="domain" description="CheW-like" evidence="1">
    <location>
        <begin position="18"/>
        <end position="157"/>
    </location>
</feature>
<dbReference type="SMART" id="SM00260">
    <property type="entry name" value="CheW"/>
    <property type="match status" value="1"/>
</dbReference>
<dbReference type="KEGG" id="nti:DNFV4_02878"/>
<proteinExistence type="predicted"/>
<dbReference type="GO" id="GO:0007165">
    <property type="term" value="P:signal transduction"/>
    <property type="evidence" value="ECO:0007669"/>
    <property type="project" value="InterPro"/>
</dbReference>
<organism evidence="2 3">
    <name type="scientific">Nitrospira tepida</name>
    <dbReference type="NCBI Taxonomy" id="2973512"/>
    <lineage>
        <taxon>Bacteria</taxon>
        <taxon>Pseudomonadati</taxon>
        <taxon>Nitrospirota</taxon>
        <taxon>Nitrospiria</taxon>
        <taxon>Nitrospirales</taxon>
        <taxon>Nitrospiraceae</taxon>
        <taxon>Nitrospira</taxon>
    </lineage>
</organism>
<dbReference type="Gene3D" id="2.40.50.180">
    <property type="entry name" value="CheA-289, Domain 4"/>
    <property type="match status" value="1"/>
</dbReference>
<sequence length="158" mass="16604">MAQIDVPVLSTAAAAAHTFRACLFVIAGEWLAIDLRYVREVFPVESVTPVPKMPSVLVGVANLRGTVMPLVDIRPALGLPPAPVPQKLAVVIKHGPQQAGLLIDDVPEIRTVSADALLTPPSQADRSAQPFIAALLPIDGKMGGLIEVPALLSIVERG</sequence>
<dbReference type="InterPro" id="IPR039315">
    <property type="entry name" value="CheW"/>
</dbReference>
<dbReference type="RefSeq" id="WP_289269170.1">
    <property type="nucleotide sequence ID" value="NZ_OX365700.1"/>
</dbReference>
<keyword evidence="3" id="KW-1185">Reference proteome</keyword>
<dbReference type="PROSITE" id="PS50851">
    <property type="entry name" value="CHEW"/>
    <property type="match status" value="1"/>
</dbReference>
<dbReference type="InterPro" id="IPR002545">
    <property type="entry name" value="CheW-lke_dom"/>
</dbReference>
<dbReference type="InterPro" id="IPR036061">
    <property type="entry name" value="CheW-like_dom_sf"/>
</dbReference>
<dbReference type="GO" id="GO:0005829">
    <property type="term" value="C:cytosol"/>
    <property type="evidence" value="ECO:0007669"/>
    <property type="project" value="TreeGrafter"/>
</dbReference>
<dbReference type="GO" id="GO:0006935">
    <property type="term" value="P:chemotaxis"/>
    <property type="evidence" value="ECO:0007669"/>
    <property type="project" value="InterPro"/>
</dbReference>
<gene>
    <name evidence="2" type="ORF">DNFV4_02878</name>
</gene>
<dbReference type="AlphaFoldDB" id="A0AA86T8W9"/>